<comment type="caution">
    <text evidence="1">The sequence shown here is derived from an EMBL/GenBank/DDBJ whole genome shotgun (WGS) entry which is preliminary data.</text>
</comment>
<dbReference type="EMBL" id="BARV01041182">
    <property type="protein sequence ID" value="GAI48437.1"/>
    <property type="molecule type" value="Genomic_DNA"/>
</dbReference>
<reference evidence="1" key="1">
    <citation type="journal article" date="2014" name="Front. Microbiol.">
        <title>High frequency of phylogenetically diverse reductive dehalogenase-homologous genes in deep subseafloor sedimentary metagenomes.</title>
        <authorList>
            <person name="Kawai M."/>
            <person name="Futagami T."/>
            <person name="Toyoda A."/>
            <person name="Takaki Y."/>
            <person name="Nishi S."/>
            <person name="Hori S."/>
            <person name="Arai W."/>
            <person name="Tsubouchi T."/>
            <person name="Morono Y."/>
            <person name="Uchiyama I."/>
            <person name="Ito T."/>
            <person name="Fujiyama A."/>
            <person name="Inagaki F."/>
            <person name="Takami H."/>
        </authorList>
    </citation>
    <scope>NUCLEOTIDE SEQUENCE</scope>
    <source>
        <strain evidence="1">Expedition CK06-06</strain>
    </source>
</reference>
<protein>
    <recommendedName>
        <fullName evidence="2">Aminoglycoside phosphotransferase domain-containing protein</fullName>
    </recommendedName>
</protein>
<feature type="non-terminal residue" evidence="1">
    <location>
        <position position="1"/>
    </location>
</feature>
<dbReference type="AlphaFoldDB" id="X1NWJ1"/>
<feature type="non-terminal residue" evidence="1">
    <location>
        <position position="153"/>
    </location>
</feature>
<proteinExistence type="predicted"/>
<gene>
    <name evidence="1" type="ORF">S06H3_62450</name>
</gene>
<name>X1NWJ1_9ZZZZ</name>
<organism evidence="1">
    <name type="scientific">marine sediment metagenome</name>
    <dbReference type="NCBI Taxonomy" id="412755"/>
    <lineage>
        <taxon>unclassified sequences</taxon>
        <taxon>metagenomes</taxon>
        <taxon>ecological metagenomes</taxon>
    </lineage>
</organism>
<sequence length="153" mass="17469">KGVLQKDLHLGNFLLGGDKVFALDTGQMRFSRRELDRKNSIPQLAMLASCLSDSNAEFISMLCKEYFKARGWHFGKPDESSFQKQLAVHKKRSLRKGLKKCLRTSKRHLRIKAGRYIAVFDRAFCQKAEPLDFIEQIDAMMDAGQILKNGDTC</sequence>
<accession>X1NWJ1</accession>
<evidence type="ECO:0008006" key="2">
    <source>
        <dbReference type="Google" id="ProtNLM"/>
    </source>
</evidence>
<evidence type="ECO:0000313" key="1">
    <source>
        <dbReference type="EMBL" id="GAI48437.1"/>
    </source>
</evidence>